<sequence>MIMSDRYCNEIAPGVRGMCMVSEDSSGRTLNEIRVSIDLVLPPIASKTSTSRPWSYVTRSLRQCQESADSDRHESKLSLDHSATLPVDEPFQSVTV</sequence>
<keyword evidence="2" id="KW-1185">Reference proteome</keyword>
<dbReference type="EMBL" id="KN833691">
    <property type="protein sequence ID" value="KIK28732.1"/>
    <property type="molecule type" value="Genomic_DNA"/>
</dbReference>
<dbReference type="Proteomes" id="UP000054018">
    <property type="component" value="Unassembled WGS sequence"/>
</dbReference>
<evidence type="ECO:0000313" key="1">
    <source>
        <dbReference type="EMBL" id="KIK28732.1"/>
    </source>
</evidence>
<dbReference type="HOGENOM" id="CLU_2360554_0_0_1"/>
<accession>A0A0D0A2Q7</accession>
<reference evidence="2" key="2">
    <citation type="submission" date="2015-01" db="EMBL/GenBank/DDBJ databases">
        <title>Evolutionary Origins and Diversification of the Mycorrhizal Mutualists.</title>
        <authorList>
            <consortium name="DOE Joint Genome Institute"/>
            <consortium name="Mycorrhizal Genomics Consortium"/>
            <person name="Kohler A."/>
            <person name="Kuo A."/>
            <person name="Nagy L.G."/>
            <person name="Floudas D."/>
            <person name="Copeland A."/>
            <person name="Barry K.W."/>
            <person name="Cichocki N."/>
            <person name="Veneault-Fourrey C."/>
            <person name="LaButti K."/>
            <person name="Lindquist E.A."/>
            <person name="Lipzen A."/>
            <person name="Lundell T."/>
            <person name="Morin E."/>
            <person name="Murat C."/>
            <person name="Riley R."/>
            <person name="Ohm R."/>
            <person name="Sun H."/>
            <person name="Tunlid A."/>
            <person name="Henrissat B."/>
            <person name="Grigoriev I.V."/>
            <person name="Hibbett D.S."/>
            <person name="Martin F."/>
        </authorList>
    </citation>
    <scope>NUCLEOTIDE SEQUENCE [LARGE SCALE GENOMIC DNA]</scope>
    <source>
        <strain evidence="2">441</strain>
    </source>
</reference>
<reference evidence="1 2" key="1">
    <citation type="submission" date="2014-04" db="EMBL/GenBank/DDBJ databases">
        <authorList>
            <consortium name="DOE Joint Genome Institute"/>
            <person name="Kuo A."/>
            <person name="Kohler A."/>
            <person name="Costa M.D."/>
            <person name="Nagy L.G."/>
            <person name="Floudas D."/>
            <person name="Copeland A."/>
            <person name="Barry K.W."/>
            <person name="Cichocki N."/>
            <person name="Veneault-Fourrey C."/>
            <person name="LaButti K."/>
            <person name="Lindquist E.A."/>
            <person name="Lipzen A."/>
            <person name="Lundell T."/>
            <person name="Morin E."/>
            <person name="Murat C."/>
            <person name="Sun H."/>
            <person name="Tunlid A."/>
            <person name="Henrissat B."/>
            <person name="Grigoriev I.V."/>
            <person name="Hibbett D.S."/>
            <person name="Martin F."/>
            <person name="Nordberg H.P."/>
            <person name="Cantor M.N."/>
            <person name="Hua S.X."/>
        </authorList>
    </citation>
    <scope>NUCLEOTIDE SEQUENCE [LARGE SCALE GENOMIC DNA]</scope>
    <source>
        <strain evidence="1 2">441</strain>
    </source>
</reference>
<evidence type="ECO:0000313" key="2">
    <source>
        <dbReference type="Proteomes" id="UP000054018"/>
    </source>
</evidence>
<dbReference type="AlphaFoldDB" id="A0A0D0A2Q7"/>
<gene>
    <name evidence="1" type="ORF">PISMIDRAFT_672910</name>
</gene>
<organism evidence="1 2">
    <name type="scientific">Pisolithus microcarpus 441</name>
    <dbReference type="NCBI Taxonomy" id="765257"/>
    <lineage>
        <taxon>Eukaryota</taxon>
        <taxon>Fungi</taxon>
        <taxon>Dikarya</taxon>
        <taxon>Basidiomycota</taxon>
        <taxon>Agaricomycotina</taxon>
        <taxon>Agaricomycetes</taxon>
        <taxon>Agaricomycetidae</taxon>
        <taxon>Boletales</taxon>
        <taxon>Sclerodermatineae</taxon>
        <taxon>Pisolithaceae</taxon>
        <taxon>Pisolithus</taxon>
    </lineage>
</organism>
<protein>
    <submittedName>
        <fullName evidence="1">Uncharacterized protein</fullName>
    </submittedName>
</protein>
<proteinExistence type="predicted"/>
<name>A0A0D0A2Q7_9AGAM</name>